<name>A0A084WL76_ANOSI</name>
<accession>A0A084WL76</accession>
<feature type="compositionally biased region" description="Polar residues" evidence="1">
    <location>
        <begin position="99"/>
        <end position="114"/>
    </location>
</feature>
<gene>
    <name evidence="2" type="ORF">ZHAS_00019013</name>
</gene>
<evidence type="ECO:0000313" key="3">
    <source>
        <dbReference type="EnsemblMetazoa" id="ASIC019013-PA"/>
    </source>
</evidence>
<proteinExistence type="predicted"/>
<sequence>MLKTSGDLITIYDNEAIDRFSHIAADLLLQTQLGGGERRVKQNRKHSGGFFRPAKPRELRAEKYVFANPSSRSSSWTPTPRPYADGSNVVPPSWGLNVGESTQDSSFGPIGTTSFPERAEAKAINRNSNDGASSCGGWNLLVPPRSSLSFPSWLTRLP</sequence>
<keyword evidence="4" id="KW-1185">Reference proteome</keyword>
<dbReference type="VEuPathDB" id="VectorBase:ASIC019013"/>
<evidence type="ECO:0000313" key="2">
    <source>
        <dbReference type="EMBL" id="KFB50970.1"/>
    </source>
</evidence>
<dbReference type="AlphaFoldDB" id="A0A084WL76"/>
<feature type="region of interest" description="Disordered" evidence="1">
    <location>
        <begin position="94"/>
        <end position="114"/>
    </location>
</feature>
<feature type="compositionally biased region" description="Low complexity" evidence="1">
    <location>
        <begin position="69"/>
        <end position="78"/>
    </location>
</feature>
<dbReference type="EnsemblMetazoa" id="ASIC019013-RA">
    <property type="protein sequence ID" value="ASIC019013-PA"/>
    <property type="gene ID" value="ASIC019013"/>
</dbReference>
<evidence type="ECO:0000313" key="4">
    <source>
        <dbReference type="Proteomes" id="UP000030765"/>
    </source>
</evidence>
<reference evidence="2 4" key="1">
    <citation type="journal article" date="2014" name="BMC Genomics">
        <title>Genome sequence of Anopheles sinensis provides insight into genetics basis of mosquito competence for malaria parasites.</title>
        <authorList>
            <person name="Zhou D."/>
            <person name="Zhang D."/>
            <person name="Ding G."/>
            <person name="Shi L."/>
            <person name="Hou Q."/>
            <person name="Ye Y."/>
            <person name="Xu Y."/>
            <person name="Zhou H."/>
            <person name="Xiong C."/>
            <person name="Li S."/>
            <person name="Yu J."/>
            <person name="Hong S."/>
            <person name="Yu X."/>
            <person name="Zou P."/>
            <person name="Chen C."/>
            <person name="Chang X."/>
            <person name="Wang W."/>
            <person name="Lv Y."/>
            <person name="Sun Y."/>
            <person name="Ma L."/>
            <person name="Shen B."/>
            <person name="Zhu C."/>
        </authorList>
    </citation>
    <scope>NUCLEOTIDE SEQUENCE [LARGE SCALE GENOMIC DNA]</scope>
</reference>
<dbReference type="EMBL" id="KE525350">
    <property type="protein sequence ID" value="KFB50970.1"/>
    <property type="molecule type" value="Genomic_DNA"/>
</dbReference>
<feature type="region of interest" description="Disordered" evidence="1">
    <location>
        <begin position="69"/>
        <end position="88"/>
    </location>
</feature>
<dbReference type="Proteomes" id="UP000030765">
    <property type="component" value="Unassembled WGS sequence"/>
</dbReference>
<protein>
    <submittedName>
        <fullName evidence="2 3">Family 1 extracellular solute-binding protein</fullName>
    </submittedName>
</protein>
<dbReference type="EMBL" id="ATLV01024196">
    <property type="status" value="NOT_ANNOTATED_CDS"/>
    <property type="molecule type" value="Genomic_DNA"/>
</dbReference>
<reference evidence="3" key="2">
    <citation type="submission" date="2020-05" db="UniProtKB">
        <authorList>
            <consortium name="EnsemblMetazoa"/>
        </authorList>
    </citation>
    <scope>IDENTIFICATION</scope>
</reference>
<evidence type="ECO:0000256" key="1">
    <source>
        <dbReference type="SAM" id="MobiDB-lite"/>
    </source>
</evidence>
<organism evidence="2">
    <name type="scientific">Anopheles sinensis</name>
    <name type="common">Mosquito</name>
    <dbReference type="NCBI Taxonomy" id="74873"/>
    <lineage>
        <taxon>Eukaryota</taxon>
        <taxon>Metazoa</taxon>
        <taxon>Ecdysozoa</taxon>
        <taxon>Arthropoda</taxon>
        <taxon>Hexapoda</taxon>
        <taxon>Insecta</taxon>
        <taxon>Pterygota</taxon>
        <taxon>Neoptera</taxon>
        <taxon>Endopterygota</taxon>
        <taxon>Diptera</taxon>
        <taxon>Nematocera</taxon>
        <taxon>Culicoidea</taxon>
        <taxon>Culicidae</taxon>
        <taxon>Anophelinae</taxon>
        <taxon>Anopheles</taxon>
    </lineage>
</organism>